<organism evidence="2 3">
    <name type="scientific">Coprococcus intestinihominis</name>
    <dbReference type="NCBI Taxonomy" id="3133154"/>
    <lineage>
        <taxon>Bacteria</taxon>
        <taxon>Bacillati</taxon>
        <taxon>Bacillota</taxon>
        <taxon>Clostridia</taxon>
        <taxon>Lachnospirales</taxon>
        <taxon>Lachnospiraceae</taxon>
        <taxon>Coprococcus</taxon>
    </lineage>
</organism>
<accession>A0ABV1B8L8</accession>
<evidence type="ECO:0000313" key="3">
    <source>
        <dbReference type="Proteomes" id="UP001469749"/>
    </source>
</evidence>
<dbReference type="InterPro" id="IPR010359">
    <property type="entry name" value="IrrE_HExxH"/>
</dbReference>
<evidence type="ECO:0000259" key="1">
    <source>
        <dbReference type="Pfam" id="PF06114"/>
    </source>
</evidence>
<proteinExistence type="predicted"/>
<keyword evidence="3" id="KW-1185">Reference proteome</keyword>
<name>A0ABV1B8L8_9FIRM</name>
<gene>
    <name evidence="2" type="ORF">WMO25_09935</name>
</gene>
<feature type="non-terminal residue" evidence="2">
    <location>
        <position position="1"/>
    </location>
</feature>
<feature type="domain" description="IrrE N-terminal-like" evidence="1">
    <location>
        <begin position="1"/>
        <end position="74"/>
    </location>
</feature>
<protein>
    <submittedName>
        <fullName evidence="2">ImmA/IrrE family metallo-endopeptidase</fullName>
    </submittedName>
</protein>
<dbReference type="Proteomes" id="UP001469749">
    <property type="component" value="Unassembled WGS sequence"/>
</dbReference>
<dbReference type="Pfam" id="PF06114">
    <property type="entry name" value="Peptidase_M78"/>
    <property type="match status" value="1"/>
</dbReference>
<evidence type="ECO:0000313" key="2">
    <source>
        <dbReference type="EMBL" id="MEQ2365414.1"/>
    </source>
</evidence>
<comment type="caution">
    <text evidence="2">The sequence shown here is derived from an EMBL/GenBank/DDBJ whole genome shotgun (WGS) entry which is preliminary data.</text>
</comment>
<dbReference type="RefSeq" id="WP_349085165.1">
    <property type="nucleotide sequence ID" value="NZ_JBBMEK010000114.1"/>
</dbReference>
<sequence>EISHALLHQKTLQIKCFHDFELFDGVSQYEYEANCFATDYLLEDEDVLEMLNADMSFFQAAAELKVPPELLDFKFRMMKRSGVQIVDSTINSNSDFLKDIPTSGIIENY</sequence>
<reference evidence="2 3" key="1">
    <citation type="submission" date="2024-03" db="EMBL/GenBank/DDBJ databases">
        <title>Human intestinal bacterial collection.</title>
        <authorList>
            <person name="Pauvert C."/>
            <person name="Hitch T.C.A."/>
            <person name="Clavel T."/>
        </authorList>
    </citation>
    <scope>NUCLEOTIDE SEQUENCE [LARGE SCALE GENOMIC DNA]</scope>
    <source>
        <strain evidence="2 3">CLA-AA-H190</strain>
    </source>
</reference>
<dbReference type="EMBL" id="JBBMEK010000114">
    <property type="protein sequence ID" value="MEQ2365414.1"/>
    <property type="molecule type" value="Genomic_DNA"/>
</dbReference>